<dbReference type="Gene3D" id="2.130.10.10">
    <property type="entry name" value="YVTN repeat-like/Quinoprotein amine dehydrogenase"/>
    <property type="match status" value="2"/>
</dbReference>
<dbReference type="GO" id="GO:0045503">
    <property type="term" value="F:dynein light chain binding"/>
    <property type="evidence" value="ECO:0007669"/>
    <property type="project" value="InterPro"/>
</dbReference>
<feature type="compositionally biased region" description="Low complexity" evidence="1">
    <location>
        <begin position="253"/>
        <end position="264"/>
    </location>
</feature>
<dbReference type="EMBL" id="JAVRBK010000001">
    <property type="protein sequence ID" value="KAK5650026.1"/>
    <property type="molecule type" value="Genomic_DNA"/>
</dbReference>
<reference evidence="2 3" key="1">
    <citation type="journal article" date="2024" name="Insects">
        <title>An Improved Chromosome-Level Genome Assembly of the Firefly Pyrocoelia pectoralis.</title>
        <authorList>
            <person name="Fu X."/>
            <person name="Meyer-Rochow V.B."/>
            <person name="Ballantyne L."/>
            <person name="Zhu X."/>
        </authorList>
    </citation>
    <scope>NUCLEOTIDE SEQUENCE [LARGE SCALE GENOMIC DNA]</scope>
    <source>
        <strain evidence="2">XCY_ONT2</strain>
    </source>
</reference>
<evidence type="ECO:0008006" key="4">
    <source>
        <dbReference type="Google" id="ProtNLM"/>
    </source>
</evidence>
<dbReference type="InterPro" id="IPR001680">
    <property type="entry name" value="WD40_rpt"/>
</dbReference>
<dbReference type="Proteomes" id="UP001329430">
    <property type="component" value="Chromosome 1"/>
</dbReference>
<feature type="compositionally biased region" description="Low complexity" evidence="1">
    <location>
        <begin position="121"/>
        <end position="131"/>
    </location>
</feature>
<feature type="compositionally biased region" description="Polar residues" evidence="1">
    <location>
        <begin position="32"/>
        <end position="54"/>
    </location>
</feature>
<dbReference type="PANTHER" id="PTHR16022:SF0">
    <property type="entry name" value="CYTOPLASMIC DYNEIN 2 INTERMEDIATE CHAIN 1"/>
    <property type="match status" value="1"/>
</dbReference>
<evidence type="ECO:0000313" key="2">
    <source>
        <dbReference type="EMBL" id="KAK5650026.1"/>
    </source>
</evidence>
<dbReference type="InterPro" id="IPR042505">
    <property type="entry name" value="DYNC2I1"/>
</dbReference>
<dbReference type="GO" id="GO:0005868">
    <property type="term" value="C:cytoplasmic dynein complex"/>
    <property type="evidence" value="ECO:0007669"/>
    <property type="project" value="InterPro"/>
</dbReference>
<dbReference type="GO" id="GO:0045504">
    <property type="term" value="F:dynein heavy chain binding"/>
    <property type="evidence" value="ECO:0007669"/>
    <property type="project" value="InterPro"/>
</dbReference>
<comment type="caution">
    <text evidence="2">The sequence shown here is derived from an EMBL/GenBank/DDBJ whole genome shotgun (WGS) entry which is preliminary data.</text>
</comment>
<sequence>MSKSSTVPSENIKPTKIKQEINTDRNFKKVTKTINSGTSSTLKNSTKVTQSTPLVKQKQAVLKTGSSIKNNTGTEQTKPATRSNISHTNLLASKKSSTTISKPSLTSKQSASNNVSKQKKSVPSTPPSTRVSKTHYFPSKNMYSNAIQQHIKTKVKEEKVPISSTPKKDDSTKSNTAGERPRTATLKRSSIVNLHPDGDNGRNELLMTPSLDTEDNIYEDDFDSYESDFEEYQTSNSTSTSFSGSEILEDDSSSSSSSSSSSHSKTQKITTSASTEERMLDSGNFDMHDNQYKQILGNISEFGESKPIIDIMENNRSNLASLSDEGFEDSKSSLLSNNVQCINFIQAQKKIKHNKHMEKQKKRGRDILGMIKLDHYNFTLIEMAPVSYDVFIQSFGNLNSKQIFTQTGDDNESEEVQTELIETDNKWTQYPIKFSKIDCNNSNYLELYKQEYAGVSIKIDNFEAKEETSYKFEKNLLNASQLMLNLLYESQSNCGERVLPNSREIPFSNGYVKFNTESLPFLKGKPITFACYCFTNKLLTVHGPKEEGVSLDEDLCNRSIICIWNILNCEEPEKIFNVPGILNCCYTCESNHLVIGGLKDGALSVWNLRDSSTNINQLQDVLHAQPNYTTGVNKGHTTKVMSIKQLELKDEDIFKGNKGATKNQICSLDEIGTLIVWIIIKKSSSHQNLLFWNQISLVQNIKMCLNDSHPDFVNLLCTDMLVNFLDTHHILISTNYGYIIHCLSTTPKAKPKKYHSNISSQINCLISCPFSSQYFLAGHDDGTITLYSCTLQKSLIALSNKNESLHSSIECIQWCNDKPCLFYVKDSSNTIHVWDLKISDLFPLYSVPFKEKITVMKLSKSQLKENETSYMVTLFQ</sequence>
<feature type="compositionally biased region" description="Polar residues" evidence="1">
    <location>
        <begin position="141"/>
        <end position="150"/>
    </location>
</feature>
<feature type="compositionally biased region" description="Acidic residues" evidence="1">
    <location>
        <begin position="212"/>
        <end position="231"/>
    </location>
</feature>
<keyword evidence="3" id="KW-1185">Reference proteome</keyword>
<evidence type="ECO:0000256" key="1">
    <source>
        <dbReference type="SAM" id="MobiDB-lite"/>
    </source>
</evidence>
<name>A0AAN7VTX5_9COLE</name>
<feature type="region of interest" description="Disordered" evidence="1">
    <location>
        <begin position="1"/>
        <end position="276"/>
    </location>
</feature>
<proteinExistence type="predicted"/>
<feature type="compositionally biased region" description="Low complexity" evidence="1">
    <location>
        <begin position="232"/>
        <end position="245"/>
    </location>
</feature>
<dbReference type="GO" id="GO:0005929">
    <property type="term" value="C:cilium"/>
    <property type="evidence" value="ECO:0007669"/>
    <property type="project" value="GOC"/>
</dbReference>
<gene>
    <name evidence="2" type="ORF">RI129_001055</name>
</gene>
<dbReference type="AlphaFoldDB" id="A0AAN7VTX5"/>
<feature type="compositionally biased region" description="Basic and acidic residues" evidence="1">
    <location>
        <begin position="17"/>
        <end position="27"/>
    </location>
</feature>
<dbReference type="SMART" id="SM00320">
    <property type="entry name" value="WD40"/>
    <property type="match status" value="3"/>
</dbReference>
<dbReference type="SUPFAM" id="SSF50978">
    <property type="entry name" value="WD40 repeat-like"/>
    <property type="match status" value="1"/>
</dbReference>
<dbReference type="InterPro" id="IPR036322">
    <property type="entry name" value="WD40_repeat_dom_sf"/>
</dbReference>
<feature type="compositionally biased region" description="Polar residues" evidence="1">
    <location>
        <begin position="64"/>
        <end position="89"/>
    </location>
</feature>
<evidence type="ECO:0000313" key="3">
    <source>
        <dbReference type="Proteomes" id="UP001329430"/>
    </source>
</evidence>
<feature type="compositionally biased region" description="Basic and acidic residues" evidence="1">
    <location>
        <begin position="154"/>
        <end position="172"/>
    </location>
</feature>
<protein>
    <recommendedName>
        <fullName evidence="4">WD repeat-containing protein 60</fullName>
    </recommendedName>
</protein>
<dbReference type="PANTHER" id="PTHR16022">
    <property type="entry name" value="WD REPEAT DOMAIN 60"/>
    <property type="match status" value="1"/>
</dbReference>
<accession>A0AAN7VTX5</accession>
<feature type="compositionally biased region" description="Low complexity" evidence="1">
    <location>
        <begin position="90"/>
        <end position="108"/>
    </location>
</feature>
<organism evidence="2 3">
    <name type="scientific">Pyrocoelia pectoralis</name>
    <dbReference type="NCBI Taxonomy" id="417401"/>
    <lineage>
        <taxon>Eukaryota</taxon>
        <taxon>Metazoa</taxon>
        <taxon>Ecdysozoa</taxon>
        <taxon>Arthropoda</taxon>
        <taxon>Hexapoda</taxon>
        <taxon>Insecta</taxon>
        <taxon>Pterygota</taxon>
        <taxon>Neoptera</taxon>
        <taxon>Endopterygota</taxon>
        <taxon>Coleoptera</taxon>
        <taxon>Polyphaga</taxon>
        <taxon>Elateriformia</taxon>
        <taxon>Elateroidea</taxon>
        <taxon>Lampyridae</taxon>
        <taxon>Lampyrinae</taxon>
        <taxon>Pyrocoelia</taxon>
    </lineage>
</organism>
<dbReference type="InterPro" id="IPR015943">
    <property type="entry name" value="WD40/YVTN_repeat-like_dom_sf"/>
</dbReference>
<dbReference type="GO" id="GO:0042073">
    <property type="term" value="P:intraciliary transport"/>
    <property type="evidence" value="ECO:0007669"/>
    <property type="project" value="InterPro"/>
</dbReference>